<keyword evidence="2" id="KW-1185">Reference proteome</keyword>
<dbReference type="AlphaFoldDB" id="A0A812YCB5"/>
<organism evidence="1 2">
    <name type="scientific">Symbiodinium pilosum</name>
    <name type="common">Dinoflagellate</name>
    <dbReference type="NCBI Taxonomy" id="2952"/>
    <lineage>
        <taxon>Eukaryota</taxon>
        <taxon>Sar</taxon>
        <taxon>Alveolata</taxon>
        <taxon>Dinophyceae</taxon>
        <taxon>Suessiales</taxon>
        <taxon>Symbiodiniaceae</taxon>
        <taxon>Symbiodinium</taxon>
    </lineage>
</organism>
<protein>
    <submittedName>
        <fullName evidence="1">Uncharacterized protein</fullName>
    </submittedName>
</protein>
<comment type="caution">
    <text evidence="1">The sequence shown here is derived from an EMBL/GenBank/DDBJ whole genome shotgun (WGS) entry which is preliminary data.</text>
</comment>
<evidence type="ECO:0000313" key="2">
    <source>
        <dbReference type="Proteomes" id="UP000649617"/>
    </source>
</evidence>
<dbReference type="EMBL" id="CAJNIZ010048068">
    <property type="protein sequence ID" value="CAE7781186.1"/>
    <property type="molecule type" value="Genomic_DNA"/>
</dbReference>
<accession>A0A812YCB5</accession>
<sequence length="107" mass="11738">MNTCCWLPGHSGSVSCKTGLAVVTLPGHDTKHTPERSVELLMEEQVRHQGQKHQGMSQALRLLQACRSEMLAAEVVGLITFYWPFLMRGSLEKLAAMTTLNSQNAAA</sequence>
<gene>
    <name evidence="1" type="ORF">SPIL2461_LOCUS23216</name>
</gene>
<reference evidence="1" key="1">
    <citation type="submission" date="2021-02" db="EMBL/GenBank/DDBJ databases">
        <authorList>
            <person name="Dougan E. K."/>
            <person name="Rhodes N."/>
            <person name="Thang M."/>
            <person name="Chan C."/>
        </authorList>
    </citation>
    <scope>NUCLEOTIDE SEQUENCE</scope>
</reference>
<name>A0A812YCB5_SYMPI</name>
<dbReference type="Proteomes" id="UP000649617">
    <property type="component" value="Unassembled WGS sequence"/>
</dbReference>
<proteinExistence type="predicted"/>
<evidence type="ECO:0000313" key="1">
    <source>
        <dbReference type="EMBL" id="CAE7781186.1"/>
    </source>
</evidence>